<name>F8AFB6_PYRYC</name>
<protein>
    <submittedName>
        <fullName evidence="1">Uncharacterized protein</fullName>
    </submittedName>
</protein>
<dbReference type="GeneID" id="70537674"/>
<dbReference type="AlphaFoldDB" id="F8AFB6"/>
<dbReference type="HOGENOM" id="CLU_1544263_0_0_2"/>
<dbReference type="STRING" id="529709.PYCH_12770"/>
<dbReference type="eggNOG" id="arCOG11754">
    <property type="taxonomic scope" value="Archaea"/>
</dbReference>
<sequence length="173" mass="19192">MKRFSSLLIILLVGMAIWTSPAMGYSHVSSAILGKFVDTADSVSYADISITGGYGSAYLTFKVVISGDYGAAAGAASGYNVMILPNGDVTFSPMYLLQVRSKDYDGIEKNVKYFKTCYWLKKASYRTSYGYRVDAVAYISVERKIEHALWFDSIERVIYNPYADVGGNVYIHM</sequence>
<dbReference type="RefSeq" id="WP_013906005.1">
    <property type="nucleotide sequence ID" value="NC_015680.1"/>
</dbReference>
<organism evidence="1 2">
    <name type="scientific">Pyrococcus yayanosii (strain CH1 / JCM 16557)</name>
    <dbReference type="NCBI Taxonomy" id="529709"/>
    <lineage>
        <taxon>Archaea</taxon>
        <taxon>Methanobacteriati</taxon>
        <taxon>Methanobacteriota</taxon>
        <taxon>Thermococci</taxon>
        <taxon>Thermococcales</taxon>
        <taxon>Thermococcaceae</taxon>
        <taxon>Pyrococcus</taxon>
    </lineage>
</organism>
<proteinExistence type="predicted"/>
<evidence type="ECO:0000313" key="1">
    <source>
        <dbReference type="EMBL" id="AEH24949.1"/>
    </source>
</evidence>
<dbReference type="EMBL" id="CP002779">
    <property type="protein sequence ID" value="AEH24949.1"/>
    <property type="molecule type" value="Genomic_DNA"/>
</dbReference>
<accession>F8AFB6</accession>
<keyword evidence="2" id="KW-1185">Reference proteome</keyword>
<gene>
    <name evidence="1" type="ordered locus">PYCH_12770</name>
</gene>
<dbReference type="Proteomes" id="UP000008386">
    <property type="component" value="Chromosome"/>
</dbReference>
<dbReference type="KEGG" id="pya:PYCH_12770"/>
<reference evidence="1 2" key="1">
    <citation type="journal article" date="2011" name="J. Bacteriol.">
        <title>Complete genome sequence of the obligate piezophilic hyperthermophilic archaeon Pyrococcus yayanosii CH1.</title>
        <authorList>
            <person name="Jun X."/>
            <person name="Lupeng L."/>
            <person name="Minjuan X."/>
            <person name="Oger P."/>
            <person name="Fengping W."/>
            <person name="Jebbar M."/>
            <person name="Xiang X."/>
        </authorList>
    </citation>
    <scope>NUCLEOTIDE SEQUENCE [LARGE SCALE GENOMIC DNA]</scope>
    <source>
        <strain evidence="2">CH1 / JCM 16557</strain>
    </source>
</reference>
<evidence type="ECO:0000313" key="2">
    <source>
        <dbReference type="Proteomes" id="UP000008386"/>
    </source>
</evidence>